<name>A0A0C9VQL5_9AGAM</name>
<keyword evidence="1" id="KW-1133">Transmembrane helix</keyword>
<dbReference type="AlphaFoldDB" id="A0A0C9VQL5"/>
<dbReference type="HOGENOM" id="CLU_3014428_0_0_1"/>
<reference evidence="2 3" key="1">
    <citation type="submission" date="2014-04" db="EMBL/GenBank/DDBJ databases">
        <title>Evolutionary Origins and Diversification of the Mycorrhizal Mutualists.</title>
        <authorList>
            <consortium name="DOE Joint Genome Institute"/>
            <consortium name="Mycorrhizal Genomics Consortium"/>
            <person name="Kohler A."/>
            <person name="Kuo A."/>
            <person name="Nagy L.G."/>
            <person name="Floudas D."/>
            <person name="Copeland A."/>
            <person name="Barry K.W."/>
            <person name="Cichocki N."/>
            <person name="Veneault-Fourrey C."/>
            <person name="LaButti K."/>
            <person name="Lindquist E.A."/>
            <person name="Lipzen A."/>
            <person name="Lundell T."/>
            <person name="Morin E."/>
            <person name="Murat C."/>
            <person name="Riley R."/>
            <person name="Ohm R."/>
            <person name="Sun H."/>
            <person name="Tunlid A."/>
            <person name="Henrissat B."/>
            <person name="Grigoriev I.V."/>
            <person name="Hibbett D.S."/>
            <person name="Martin F."/>
        </authorList>
    </citation>
    <scope>NUCLEOTIDE SEQUENCE [LARGE SCALE GENOMIC DNA]</scope>
    <source>
        <strain evidence="2 3">MD-312</strain>
    </source>
</reference>
<feature type="transmembrane region" description="Helical" evidence="1">
    <location>
        <begin position="15"/>
        <end position="37"/>
    </location>
</feature>
<keyword evidence="3" id="KW-1185">Reference proteome</keyword>
<organism evidence="2 3">
    <name type="scientific">Hydnomerulius pinastri MD-312</name>
    <dbReference type="NCBI Taxonomy" id="994086"/>
    <lineage>
        <taxon>Eukaryota</taxon>
        <taxon>Fungi</taxon>
        <taxon>Dikarya</taxon>
        <taxon>Basidiomycota</taxon>
        <taxon>Agaricomycotina</taxon>
        <taxon>Agaricomycetes</taxon>
        <taxon>Agaricomycetidae</taxon>
        <taxon>Boletales</taxon>
        <taxon>Boletales incertae sedis</taxon>
        <taxon>Leucogyrophana</taxon>
    </lineage>
</organism>
<proteinExistence type="predicted"/>
<evidence type="ECO:0000313" key="2">
    <source>
        <dbReference type="EMBL" id="KIJ60020.1"/>
    </source>
</evidence>
<keyword evidence="1" id="KW-0472">Membrane</keyword>
<evidence type="ECO:0000256" key="1">
    <source>
        <dbReference type="SAM" id="Phobius"/>
    </source>
</evidence>
<gene>
    <name evidence="2" type="ORF">HYDPIDRAFT_117694</name>
</gene>
<evidence type="ECO:0000313" key="3">
    <source>
        <dbReference type="Proteomes" id="UP000053820"/>
    </source>
</evidence>
<protein>
    <submittedName>
        <fullName evidence="2">Uncharacterized protein</fullName>
    </submittedName>
</protein>
<dbReference type="Proteomes" id="UP000053820">
    <property type="component" value="Unassembled WGS sequence"/>
</dbReference>
<sequence>MPQVTGMLSLGSPSLFLADTLLGHSLARLLLLGSVYFNRLFNVSLKSQSHCGSLLA</sequence>
<keyword evidence="1" id="KW-0812">Transmembrane</keyword>
<accession>A0A0C9VQL5</accession>
<dbReference type="EMBL" id="KN839877">
    <property type="protein sequence ID" value="KIJ60020.1"/>
    <property type="molecule type" value="Genomic_DNA"/>
</dbReference>